<comment type="cofactor">
    <cofactor evidence="1">
        <name>Mg(2+)</name>
        <dbReference type="ChEBI" id="CHEBI:18420"/>
    </cofactor>
</comment>
<dbReference type="Pfam" id="PF02880">
    <property type="entry name" value="PGM_PMM_III"/>
    <property type="match status" value="1"/>
</dbReference>
<dbReference type="STRING" id="768679.TTX_2058"/>
<dbReference type="Pfam" id="PF02879">
    <property type="entry name" value="PGM_PMM_II"/>
    <property type="match status" value="1"/>
</dbReference>
<dbReference type="HOGENOM" id="CLU_016950_9_1_2"/>
<dbReference type="Pfam" id="PF00408">
    <property type="entry name" value="PGM_PMM_IV"/>
    <property type="match status" value="1"/>
</dbReference>
<dbReference type="GO" id="GO:0005975">
    <property type="term" value="P:carbohydrate metabolic process"/>
    <property type="evidence" value="ECO:0007669"/>
    <property type="project" value="InterPro"/>
</dbReference>
<dbReference type="PANTHER" id="PTHR43771:SF1">
    <property type="entry name" value="PHOSPHOMANNOMUTASE"/>
    <property type="match status" value="1"/>
</dbReference>
<keyword evidence="5 7" id="KW-0460">Magnesium</keyword>
<dbReference type="eggNOG" id="arCOG00767">
    <property type="taxonomic scope" value="Archaea"/>
</dbReference>
<dbReference type="PaxDb" id="768679-TTX_2058"/>
<dbReference type="PRINTS" id="PR00509">
    <property type="entry name" value="PGMPMM"/>
</dbReference>
<comment type="similarity">
    <text evidence="2 7">Belongs to the phosphohexose mutase family.</text>
</comment>
<dbReference type="InterPro" id="IPR016066">
    <property type="entry name" value="A-D-PHexomutase_CS"/>
</dbReference>
<evidence type="ECO:0000259" key="11">
    <source>
        <dbReference type="Pfam" id="PF02880"/>
    </source>
</evidence>
<proteinExistence type="inferred from homology"/>
<feature type="domain" description="Alpha-D-phosphohexomutase alpha/beta/alpha" evidence="11">
    <location>
        <begin position="244"/>
        <end position="350"/>
    </location>
</feature>
<evidence type="ECO:0000256" key="1">
    <source>
        <dbReference type="ARBA" id="ARBA00001946"/>
    </source>
</evidence>
<evidence type="ECO:0000259" key="8">
    <source>
        <dbReference type="Pfam" id="PF00408"/>
    </source>
</evidence>
<dbReference type="InterPro" id="IPR005844">
    <property type="entry name" value="A-D-PHexomutase_a/b/a-I"/>
</dbReference>
<dbReference type="InterPro" id="IPR005846">
    <property type="entry name" value="A-D-PHexomutase_a/b/a-III"/>
</dbReference>
<dbReference type="Pfam" id="PF02878">
    <property type="entry name" value="PGM_PMM_I"/>
    <property type="match status" value="1"/>
</dbReference>
<evidence type="ECO:0000256" key="4">
    <source>
        <dbReference type="ARBA" id="ARBA00022723"/>
    </source>
</evidence>
<accession>G4RM76</accession>
<evidence type="ECO:0000256" key="7">
    <source>
        <dbReference type="RuleBase" id="RU004326"/>
    </source>
</evidence>
<protein>
    <submittedName>
        <fullName evidence="12">Phosphoglucomutase / phosphomannomutase</fullName>
    </submittedName>
</protein>
<gene>
    <name evidence="12" type="primary">pgm/manB</name>
    <name evidence="12" type="ordered locus">TTX_2058</name>
</gene>
<evidence type="ECO:0000256" key="5">
    <source>
        <dbReference type="ARBA" id="ARBA00022842"/>
    </source>
</evidence>
<organism evidence="12 13">
    <name type="scientific">Thermoproteus tenax (strain ATCC 35583 / DSM 2078 / JCM 9277 / NBRC 100435 / Kra 1)</name>
    <dbReference type="NCBI Taxonomy" id="768679"/>
    <lineage>
        <taxon>Archaea</taxon>
        <taxon>Thermoproteota</taxon>
        <taxon>Thermoprotei</taxon>
        <taxon>Thermoproteales</taxon>
        <taxon>Thermoproteaceae</taxon>
        <taxon>Thermoproteus</taxon>
    </lineage>
</organism>
<evidence type="ECO:0000313" key="12">
    <source>
        <dbReference type="EMBL" id="CCC82671.1"/>
    </source>
</evidence>
<dbReference type="OrthoDB" id="10363at2157"/>
<dbReference type="Proteomes" id="UP000002654">
    <property type="component" value="Chromosome"/>
</dbReference>
<dbReference type="GO" id="GO:0016868">
    <property type="term" value="F:intramolecular phosphotransferase activity"/>
    <property type="evidence" value="ECO:0007669"/>
    <property type="project" value="InterPro"/>
</dbReference>
<dbReference type="CDD" id="cd03089">
    <property type="entry name" value="PMM_PGM"/>
    <property type="match status" value="1"/>
</dbReference>
<dbReference type="RefSeq" id="WP_014127924.1">
    <property type="nucleotide sequence ID" value="NC_016070.1"/>
</dbReference>
<dbReference type="KEGG" id="ttn:TTX_2058"/>
<dbReference type="InterPro" id="IPR005845">
    <property type="entry name" value="A-D-PHexomutase_a/b/a-II"/>
</dbReference>
<evidence type="ECO:0000313" key="13">
    <source>
        <dbReference type="Proteomes" id="UP000002654"/>
    </source>
</evidence>
<name>G4RM76_THETK</name>
<feature type="domain" description="Alpha-D-phosphohexomutase C-terminal" evidence="8">
    <location>
        <begin position="360"/>
        <end position="426"/>
    </location>
</feature>
<dbReference type="InterPro" id="IPR036900">
    <property type="entry name" value="A-D-PHexomutase_C_sf"/>
</dbReference>
<evidence type="ECO:0000256" key="6">
    <source>
        <dbReference type="ARBA" id="ARBA00023235"/>
    </source>
</evidence>
<dbReference type="Gene3D" id="3.40.120.10">
    <property type="entry name" value="Alpha-D-Glucose-1,6-Bisphosphate, subunit A, domain 3"/>
    <property type="match status" value="3"/>
</dbReference>
<dbReference type="InterPro" id="IPR005843">
    <property type="entry name" value="A-D-PHexomutase_C"/>
</dbReference>
<sequence>MSSVFKAYDIRGIYNKDLSPEIVRRIGYAIGKFFNGERILIGMDVRTHSPDVARHLIAGLLPVSDVELLGNVTTPMTHFASKALDEPAVMITASHNPPEYNGMKVMRRGGIDLTSEELAALRDLMEEPPEFQRGLIYVQDIRERYFQTLERRFGEFDMRIGFDPANAAGVVLRPLLKRIFREVYAINDRPDGRFPSHPPDPEKAENLRQLQELVKSRGLDGGVALDGDGDRVGLVTASAQIFRPEKMVFVLLQYAAKPGDVVVLDVTMPLYLEDVARERGVKVLRQRVGHSFQKPAAMRHNALFWAEYSGHIGFSDHFYFDDAIYAALKLFDVARAVGKSLDELLAEAPRVYEERLDFRVDDPKRAMERVKDSVSKIPVEDVQEIDGLDLRLKGGGRILVRPSNTEPLIRAKLEASTSSRLEELRAYLGTLGLSRS</sequence>
<dbReference type="AlphaFoldDB" id="G4RM76"/>
<keyword evidence="6" id="KW-0413">Isomerase</keyword>
<dbReference type="GeneID" id="11262947"/>
<dbReference type="GO" id="GO:0000287">
    <property type="term" value="F:magnesium ion binding"/>
    <property type="evidence" value="ECO:0007669"/>
    <property type="project" value="InterPro"/>
</dbReference>
<dbReference type="PROSITE" id="PS00710">
    <property type="entry name" value="PGM_PMM"/>
    <property type="match status" value="1"/>
</dbReference>
<dbReference type="Gene3D" id="3.30.310.50">
    <property type="entry name" value="Alpha-D-phosphohexomutase, C-terminal domain"/>
    <property type="match status" value="1"/>
</dbReference>
<feature type="domain" description="Alpha-D-phosphohexomutase alpha/beta/alpha" evidence="9">
    <location>
        <begin position="4"/>
        <end position="127"/>
    </location>
</feature>
<dbReference type="EMBL" id="FN869859">
    <property type="protein sequence ID" value="CCC82671.1"/>
    <property type="molecule type" value="Genomic_DNA"/>
</dbReference>
<dbReference type="InterPro" id="IPR016055">
    <property type="entry name" value="A-D-PHexomutase_a/b/a-I/II/III"/>
</dbReference>
<dbReference type="SUPFAM" id="SSF53738">
    <property type="entry name" value="Phosphoglucomutase, first 3 domains"/>
    <property type="match status" value="3"/>
</dbReference>
<dbReference type="PANTHER" id="PTHR43771">
    <property type="entry name" value="PHOSPHOMANNOMUTASE"/>
    <property type="match status" value="1"/>
</dbReference>
<evidence type="ECO:0000256" key="2">
    <source>
        <dbReference type="ARBA" id="ARBA00010231"/>
    </source>
</evidence>
<reference evidence="12 13" key="1">
    <citation type="journal article" date="2011" name="PLoS ONE">
        <title>The complete genome sequence of Thermoproteus tenax: a physiologically versatile member of the Crenarchaeota.</title>
        <authorList>
            <person name="Siebers B."/>
            <person name="Zaparty M."/>
            <person name="Raddatz G."/>
            <person name="Tjaden B."/>
            <person name="Albers S.V."/>
            <person name="Bell S.D."/>
            <person name="Blombach F."/>
            <person name="Kletzin A."/>
            <person name="Kyrpides N."/>
            <person name="Lanz C."/>
            <person name="Plagens A."/>
            <person name="Rampp M."/>
            <person name="Rosinus A."/>
            <person name="von Jan M."/>
            <person name="Makarova K.S."/>
            <person name="Klenk H.P."/>
            <person name="Schuster S.C."/>
            <person name="Hensel R."/>
        </authorList>
    </citation>
    <scope>NUCLEOTIDE SEQUENCE [LARGE SCALE GENOMIC DNA]</scope>
    <source>
        <strain evidence="13">ATCC 35583 / DSM 2078 / JCM 9277 / NBRC 100435 / Kra 1</strain>
    </source>
</reference>
<dbReference type="SUPFAM" id="SSF55957">
    <property type="entry name" value="Phosphoglucomutase, C-terminal domain"/>
    <property type="match status" value="1"/>
</dbReference>
<dbReference type="PATRIC" id="fig|768679.9.peg.2083"/>
<evidence type="ECO:0000256" key="3">
    <source>
        <dbReference type="ARBA" id="ARBA00022553"/>
    </source>
</evidence>
<keyword evidence="4 7" id="KW-0479">Metal-binding</keyword>
<dbReference type="InterPro" id="IPR005841">
    <property type="entry name" value="Alpha-D-phosphohexomutase_SF"/>
</dbReference>
<evidence type="ECO:0000259" key="9">
    <source>
        <dbReference type="Pfam" id="PF02878"/>
    </source>
</evidence>
<evidence type="ECO:0000259" key="10">
    <source>
        <dbReference type="Pfam" id="PF02879"/>
    </source>
</evidence>
<feature type="domain" description="Alpha-D-phosphohexomutase alpha/beta/alpha" evidence="10">
    <location>
        <begin position="137"/>
        <end position="236"/>
    </location>
</feature>
<keyword evidence="13" id="KW-1185">Reference proteome</keyword>
<keyword evidence="3" id="KW-0597">Phosphoprotein</keyword>